<feature type="transmembrane region" description="Helical" evidence="6">
    <location>
        <begin position="300"/>
        <end position="319"/>
    </location>
</feature>
<keyword evidence="3 6" id="KW-0812">Transmembrane</keyword>
<feature type="transmembrane region" description="Helical" evidence="6">
    <location>
        <begin position="154"/>
        <end position="173"/>
    </location>
</feature>
<feature type="transmembrane region" description="Helical" evidence="6">
    <location>
        <begin position="224"/>
        <end position="246"/>
    </location>
</feature>
<evidence type="ECO:0000256" key="4">
    <source>
        <dbReference type="ARBA" id="ARBA00022989"/>
    </source>
</evidence>
<feature type="transmembrane region" description="Helical" evidence="6">
    <location>
        <begin position="44"/>
        <end position="63"/>
    </location>
</feature>
<evidence type="ECO:0000313" key="8">
    <source>
        <dbReference type="EMBL" id="EMF13410.1"/>
    </source>
</evidence>
<feature type="transmembrane region" description="Helical" evidence="6">
    <location>
        <begin position="258"/>
        <end position="280"/>
    </location>
</feature>
<feature type="transmembrane region" description="Helical" evidence="6">
    <location>
        <begin position="413"/>
        <end position="435"/>
    </location>
</feature>
<feature type="transmembrane region" description="Helical" evidence="6">
    <location>
        <begin position="180"/>
        <end position="204"/>
    </location>
</feature>
<dbReference type="EMBL" id="KB456263">
    <property type="protein sequence ID" value="EMF13410.1"/>
    <property type="molecule type" value="Genomic_DNA"/>
</dbReference>
<dbReference type="STRING" id="692275.M3D5J0"/>
<dbReference type="GO" id="GO:0015179">
    <property type="term" value="F:L-amino acid transmembrane transporter activity"/>
    <property type="evidence" value="ECO:0007669"/>
    <property type="project" value="TreeGrafter"/>
</dbReference>
<keyword evidence="5 6" id="KW-0472">Membrane</keyword>
<feature type="domain" description="Amino acid transporter transmembrane" evidence="7">
    <location>
        <begin position="43"/>
        <end position="436"/>
    </location>
</feature>
<keyword evidence="4 6" id="KW-1133">Transmembrane helix</keyword>
<evidence type="ECO:0000256" key="5">
    <source>
        <dbReference type="ARBA" id="ARBA00023136"/>
    </source>
</evidence>
<sequence length="453" mass="48882">MFTTTSSSYDARVHSPDNEVINNYHDGDDVFGHEQHSTIKYKTLSWQIVSILMIAEIVSNGMLSLPSSLAVVGLAPGLILIIFLGAFAAYTSLLLVRFKLRHPAVHNMGDAGQILFGAFGREIFAFGTLFFAVLLAGGQMLSGQIALAKLSENGLCNISFTGIFAAATFLCALPRTYDYLGWISMASVGSIVVAGIVGMIGAGIHPVEKADREVVAARSSDFQTAFFSITNPVFAYCGHFMFFALMSEMKHPQDAIKAAYTLQTFATTYYSLFAAITYAYLGSSVASPSFSSLEPSWSKAAYGIALPNLLIAGALYVHTASKILVVRFFRGSRHLQHHTLVGWLVWIGLVAVLSGLAFLLAVGVPIFNYLLGITASAFAAWFTYGIAGMFWLHDSYHDGAGFQTWKQKMWTGTLSAILTILAGLFICIAGLYVTIQAIVDAYADGTITAPFSC</sequence>
<dbReference type="GO" id="GO:0016020">
    <property type="term" value="C:membrane"/>
    <property type="evidence" value="ECO:0007669"/>
    <property type="project" value="UniProtKB-SubCell"/>
</dbReference>
<dbReference type="AlphaFoldDB" id="M3D5J0"/>
<feature type="transmembrane region" description="Helical" evidence="6">
    <location>
        <begin position="123"/>
        <end position="142"/>
    </location>
</feature>
<evidence type="ECO:0000256" key="6">
    <source>
        <dbReference type="SAM" id="Phobius"/>
    </source>
</evidence>
<name>M3D5J0_SPHMS</name>
<feature type="transmembrane region" description="Helical" evidence="6">
    <location>
        <begin position="369"/>
        <end position="392"/>
    </location>
</feature>
<dbReference type="eggNOG" id="KOG1303">
    <property type="taxonomic scope" value="Eukaryota"/>
</dbReference>
<evidence type="ECO:0000256" key="1">
    <source>
        <dbReference type="ARBA" id="ARBA00004141"/>
    </source>
</evidence>
<dbReference type="GeneID" id="27905997"/>
<evidence type="ECO:0000259" key="7">
    <source>
        <dbReference type="Pfam" id="PF01490"/>
    </source>
</evidence>
<dbReference type="PANTHER" id="PTHR22950">
    <property type="entry name" value="AMINO ACID TRANSPORTER"/>
    <property type="match status" value="1"/>
</dbReference>
<evidence type="ECO:0000313" key="9">
    <source>
        <dbReference type="Proteomes" id="UP000016931"/>
    </source>
</evidence>
<reference evidence="8 9" key="1">
    <citation type="journal article" date="2012" name="PLoS Pathog.">
        <title>Diverse lifestyles and strategies of plant pathogenesis encoded in the genomes of eighteen Dothideomycetes fungi.</title>
        <authorList>
            <person name="Ohm R.A."/>
            <person name="Feau N."/>
            <person name="Henrissat B."/>
            <person name="Schoch C.L."/>
            <person name="Horwitz B.A."/>
            <person name="Barry K.W."/>
            <person name="Condon B.J."/>
            <person name="Copeland A.C."/>
            <person name="Dhillon B."/>
            <person name="Glaser F."/>
            <person name="Hesse C.N."/>
            <person name="Kosti I."/>
            <person name="LaButti K."/>
            <person name="Lindquist E.A."/>
            <person name="Lucas S."/>
            <person name="Salamov A.A."/>
            <person name="Bradshaw R.E."/>
            <person name="Ciuffetti L."/>
            <person name="Hamelin R.C."/>
            <person name="Kema G.H.J."/>
            <person name="Lawrence C."/>
            <person name="Scott J.A."/>
            <person name="Spatafora J.W."/>
            <person name="Turgeon B.G."/>
            <person name="de Wit P.J.G.M."/>
            <person name="Zhong S."/>
            <person name="Goodwin S.B."/>
            <person name="Grigoriev I.V."/>
        </authorList>
    </citation>
    <scope>NUCLEOTIDE SEQUENCE [LARGE SCALE GENOMIC DNA]</scope>
    <source>
        <strain evidence="8 9">SO2202</strain>
    </source>
</reference>
<proteinExistence type="inferred from homology"/>
<dbReference type="OMA" id="AGMFWLH"/>
<dbReference type="HOGENOM" id="CLU_027816_4_2_1"/>
<dbReference type="RefSeq" id="XP_016761531.1">
    <property type="nucleotide sequence ID" value="XM_016908860.1"/>
</dbReference>
<organism evidence="8 9">
    <name type="scientific">Sphaerulina musiva (strain SO2202)</name>
    <name type="common">Poplar stem canker fungus</name>
    <name type="synonym">Septoria musiva</name>
    <dbReference type="NCBI Taxonomy" id="692275"/>
    <lineage>
        <taxon>Eukaryota</taxon>
        <taxon>Fungi</taxon>
        <taxon>Dikarya</taxon>
        <taxon>Ascomycota</taxon>
        <taxon>Pezizomycotina</taxon>
        <taxon>Dothideomycetes</taxon>
        <taxon>Dothideomycetidae</taxon>
        <taxon>Mycosphaerellales</taxon>
        <taxon>Mycosphaerellaceae</taxon>
        <taxon>Sphaerulina</taxon>
    </lineage>
</organism>
<feature type="transmembrane region" description="Helical" evidence="6">
    <location>
        <begin position="340"/>
        <end position="363"/>
    </location>
</feature>
<dbReference type="InterPro" id="IPR013057">
    <property type="entry name" value="AA_transpt_TM"/>
</dbReference>
<comment type="subcellular location">
    <subcellularLocation>
        <location evidence="1">Membrane</location>
        <topology evidence="1">Multi-pass membrane protein</topology>
    </subcellularLocation>
</comment>
<dbReference type="OrthoDB" id="40134at2759"/>
<evidence type="ECO:0000256" key="2">
    <source>
        <dbReference type="ARBA" id="ARBA00008066"/>
    </source>
</evidence>
<evidence type="ECO:0000256" key="3">
    <source>
        <dbReference type="ARBA" id="ARBA00022692"/>
    </source>
</evidence>
<keyword evidence="9" id="KW-1185">Reference proteome</keyword>
<accession>M3D5J0</accession>
<gene>
    <name evidence="8" type="ORF">SEPMUDRAFT_42153</name>
</gene>
<protein>
    <submittedName>
        <fullName evidence="8">Aa_trans-domain-containing protein</fullName>
    </submittedName>
</protein>
<comment type="similarity">
    <text evidence="2">Belongs to the amino acid/polyamine transporter 2 family.</text>
</comment>
<dbReference type="Proteomes" id="UP000016931">
    <property type="component" value="Unassembled WGS sequence"/>
</dbReference>
<dbReference type="PANTHER" id="PTHR22950:SF479">
    <property type="entry name" value="AMINO ACID TRANSPORTER (EUROFUNG)-RELATED"/>
    <property type="match status" value="1"/>
</dbReference>
<feature type="transmembrane region" description="Helical" evidence="6">
    <location>
        <begin position="69"/>
        <end position="96"/>
    </location>
</feature>
<dbReference type="Pfam" id="PF01490">
    <property type="entry name" value="Aa_trans"/>
    <property type="match status" value="1"/>
</dbReference>